<evidence type="ECO:0000256" key="10">
    <source>
        <dbReference type="ARBA" id="ARBA00023002"/>
    </source>
</evidence>
<protein>
    <recommendedName>
        <fullName evidence="7 12">Coproporphyrinogen III oxidase</fullName>
        <ecNumber evidence="6 12">1.3.3.15</ecNumber>
    </recommendedName>
</protein>
<dbReference type="SUPFAM" id="SSF51905">
    <property type="entry name" value="FAD/NAD(P)-binding domain"/>
    <property type="match status" value="1"/>
</dbReference>
<gene>
    <name evidence="14" type="primary">hemG</name>
    <name evidence="14" type="ORF">ACFOUW_34345</name>
</gene>
<dbReference type="Proteomes" id="UP001595699">
    <property type="component" value="Unassembled WGS sequence"/>
</dbReference>
<dbReference type="InterPro" id="IPR036188">
    <property type="entry name" value="FAD/NAD-bd_sf"/>
</dbReference>
<comment type="cofactor">
    <cofactor evidence="2 12">
        <name>FAD</name>
        <dbReference type="ChEBI" id="CHEBI:57692"/>
    </cofactor>
</comment>
<evidence type="ECO:0000256" key="3">
    <source>
        <dbReference type="ARBA" id="ARBA00002185"/>
    </source>
</evidence>
<dbReference type="InterPro" id="IPR004572">
    <property type="entry name" value="Protoporphyrinogen_oxidase"/>
</dbReference>
<evidence type="ECO:0000256" key="8">
    <source>
        <dbReference type="ARBA" id="ARBA00022630"/>
    </source>
</evidence>
<dbReference type="GO" id="GO:0004729">
    <property type="term" value="F:oxygen-dependent protoporphyrinogen oxidase activity"/>
    <property type="evidence" value="ECO:0007669"/>
    <property type="project" value="UniProtKB-EC"/>
</dbReference>
<evidence type="ECO:0000256" key="12">
    <source>
        <dbReference type="RuleBase" id="RU364052"/>
    </source>
</evidence>
<comment type="catalytic activity">
    <reaction evidence="1">
        <text>coproporphyrinogen III + 3 O2 = coproporphyrin III + 3 H2O2</text>
        <dbReference type="Rhea" id="RHEA:43436"/>
        <dbReference type="ChEBI" id="CHEBI:15379"/>
        <dbReference type="ChEBI" id="CHEBI:16240"/>
        <dbReference type="ChEBI" id="CHEBI:57309"/>
        <dbReference type="ChEBI" id="CHEBI:131725"/>
        <dbReference type="EC" id="1.3.3.15"/>
    </reaction>
    <physiologicalReaction direction="left-to-right" evidence="1">
        <dbReference type="Rhea" id="RHEA:43437"/>
    </physiologicalReaction>
</comment>
<dbReference type="PANTHER" id="PTHR42923:SF3">
    <property type="entry name" value="PROTOPORPHYRINOGEN OXIDASE"/>
    <property type="match status" value="1"/>
</dbReference>
<comment type="pathway">
    <text evidence="4 12">Porphyrin-containing compound metabolism; protoheme biosynthesis.</text>
</comment>
<keyword evidence="15" id="KW-1185">Reference proteome</keyword>
<dbReference type="PANTHER" id="PTHR42923">
    <property type="entry name" value="PROTOPORPHYRINOGEN OXIDASE"/>
    <property type="match status" value="1"/>
</dbReference>
<evidence type="ECO:0000256" key="1">
    <source>
        <dbReference type="ARBA" id="ARBA00001755"/>
    </source>
</evidence>
<keyword evidence="12" id="KW-0963">Cytoplasm</keyword>
<sequence length="456" mass="47516">MPHVIVIGAGISGAATAWFLRRAGADVTVLDGAERVGGKLHTVELEGIPVDTGAEAMLNRRPEAVALARDVGLGELLTHPATTTANLWIGNALRPIPAGTIMGIPGDLAALKESDVLTPEGLARVEAEQLGELTDDVAVGPFVAERLGRELVDRVVEPLLGGVYAGHADRLSLQATVPQLFALARRDPSLLHAVAQAKAATPASDQPVFAGLDGGVGQLVPAVLSGIDVRLRTFVRELHRTETGWRLVVGSRHDQSELEADAVVLACPATPASRLLADVAPYASAELARIEYASMATIALLYRREDFPAGVEGSGFLVPPREGRTIKAATFSSAKWGWLADRSADTVVVRTSVGRLGEEADLQRTNEDLAAGAAADVREAIGPGTPIAWHVARWGGGLPQYGVGHKAAVERIRADIARQAGLAVAGAAYDGVGIPACVATAKAAADQVLAQERMAT</sequence>
<evidence type="ECO:0000259" key="13">
    <source>
        <dbReference type="Pfam" id="PF01593"/>
    </source>
</evidence>
<organism evidence="14 15">
    <name type="scientific">Tenggerimyces flavus</name>
    <dbReference type="NCBI Taxonomy" id="1708749"/>
    <lineage>
        <taxon>Bacteria</taxon>
        <taxon>Bacillati</taxon>
        <taxon>Actinomycetota</taxon>
        <taxon>Actinomycetes</taxon>
        <taxon>Propionibacteriales</taxon>
        <taxon>Nocardioidaceae</taxon>
        <taxon>Tenggerimyces</taxon>
    </lineage>
</organism>
<evidence type="ECO:0000256" key="11">
    <source>
        <dbReference type="ARBA" id="ARBA00023133"/>
    </source>
</evidence>
<name>A0ABV7YP07_9ACTN</name>
<dbReference type="InterPro" id="IPR002937">
    <property type="entry name" value="Amino_oxidase"/>
</dbReference>
<keyword evidence="8 12" id="KW-0285">Flavoprotein</keyword>
<dbReference type="EC" id="1.3.3.15" evidence="6 12"/>
<evidence type="ECO:0000256" key="6">
    <source>
        <dbReference type="ARBA" id="ARBA00012402"/>
    </source>
</evidence>
<comment type="subcellular location">
    <subcellularLocation>
        <location evidence="12">Cytoplasm</location>
    </subcellularLocation>
</comment>
<evidence type="ECO:0000313" key="15">
    <source>
        <dbReference type="Proteomes" id="UP001595699"/>
    </source>
</evidence>
<dbReference type="Pfam" id="PF01593">
    <property type="entry name" value="Amino_oxidase"/>
    <property type="match status" value="1"/>
</dbReference>
<comment type="caution">
    <text evidence="14">The sequence shown here is derived from an EMBL/GenBank/DDBJ whole genome shotgun (WGS) entry which is preliminary data.</text>
</comment>
<evidence type="ECO:0000256" key="5">
    <source>
        <dbReference type="ARBA" id="ARBA00008310"/>
    </source>
</evidence>
<evidence type="ECO:0000256" key="9">
    <source>
        <dbReference type="ARBA" id="ARBA00022827"/>
    </source>
</evidence>
<evidence type="ECO:0000256" key="2">
    <source>
        <dbReference type="ARBA" id="ARBA00001974"/>
    </source>
</evidence>
<dbReference type="Gene3D" id="3.50.50.60">
    <property type="entry name" value="FAD/NAD(P)-binding domain"/>
    <property type="match status" value="1"/>
</dbReference>
<dbReference type="InterPro" id="IPR050464">
    <property type="entry name" value="Zeta_carotene_desat/Oxidored"/>
</dbReference>
<dbReference type="RefSeq" id="WP_205119572.1">
    <property type="nucleotide sequence ID" value="NZ_JAFBCM010000001.1"/>
</dbReference>
<keyword evidence="10 12" id="KW-0560">Oxidoreductase</keyword>
<comment type="function">
    <text evidence="3 12">Involved in coproporphyrin-dependent heme b biosynthesis. Catalyzes the oxidation of coproporphyrinogen III to coproporphyrin III.</text>
</comment>
<accession>A0ABV7YP07</accession>
<comment type="similarity">
    <text evidence="5 12">Belongs to the protoporphyrinogen/coproporphyrinogen oxidase family. Coproporphyrinogen III oxidase subfamily.</text>
</comment>
<dbReference type="EMBL" id="JBHRZH010000044">
    <property type="protein sequence ID" value="MFC3765959.1"/>
    <property type="molecule type" value="Genomic_DNA"/>
</dbReference>
<proteinExistence type="inferred from homology"/>
<evidence type="ECO:0000256" key="7">
    <source>
        <dbReference type="ARBA" id="ARBA00019046"/>
    </source>
</evidence>
<dbReference type="Gene3D" id="3.90.660.20">
    <property type="entry name" value="Protoporphyrinogen oxidase, mitochondrial, domain 2"/>
    <property type="match status" value="1"/>
</dbReference>
<keyword evidence="11 12" id="KW-0350">Heme biosynthesis</keyword>
<dbReference type="SUPFAM" id="SSF54373">
    <property type="entry name" value="FAD-linked reductases, C-terminal domain"/>
    <property type="match status" value="1"/>
</dbReference>
<reference evidence="15" key="1">
    <citation type="journal article" date="2019" name="Int. J. Syst. Evol. Microbiol.">
        <title>The Global Catalogue of Microorganisms (GCM) 10K type strain sequencing project: providing services to taxonomists for standard genome sequencing and annotation.</title>
        <authorList>
            <consortium name="The Broad Institute Genomics Platform"/>
            <consortium name="The Broad Institute Genome Sequencing Center for Infectious Disease"/>
            <person name="Wu L."/>
            <person name="Ma J."/>
        </authorList>
    </citation>
    <scope>NUCLEOTIDE SEQUENCE [LARGE SCALE GENOMIC DNA]</scope>
    <source>
        <strain evidence="15">CGMCC 4.7241</strain>
    </source>
</reference>
<evidence type="ECO:0000256" key="4">
    <source>
        <dbReference type="ARBA" id="ARBA00004744"/>
    </source>
</evidence>
<dbReference type="Gene3D" id="1.10.3110.10">
    <property type="entry name" value="protoporphyrinogen ix oxidase, domain 3"/>
    <property type="match status" value="1"/>
</dbReference>
<keyword evidence="9 12" id="KW-0274">FAD</keyword>
<feature type="domain" description="Amine oxidase" evidence="13">
    <location>
        <begin position="11"/>
        <end position="449"/>
    </location>
</feature>
<evidence type="ECO:0000313" key="14">
    <source>
        <dbReference type="EMBL" id="MFC3765959.1"/>
    </source>
</evidence>
<dbReference type="NCBIfam" id="TIGR00562">
    <property type="entry name" value="proto_IX_ox"/>
    <property type="match status" value="1"/>
</dbReference>